<dbReference type="EMBL" id="NCVQ01000001">
    <property type="protein sequence ID" value="PWZ53592.1"/>
    <property type="molecule type" value="Genomic_DNA"/>
</dbReference>
<name>A0A317Y7D9_MAIZE</name>
<dbReference type="Proteomes" id="UP000251960">
    <property type="component" value="Chromosome 1"/>
</dbReference>
<proteinExistence type="predicted"/>
<evidence type="ECO:0000313" key="1">
    <source>
        <dbReference type="EMBL" id="PWZ53592.1"/>
    </source>
</evidence>
<dbReference type="AlphaFoldDB" id="A0A317Y7D9"/>
<accession>A0A317Y7D9</accession>
<feature type="non-terminal residue" evidence="1">
    <location>
        <position position="1"/>
    </location>
</feature>
<organism evidence="1">
    <name type="scientific">Zea mays</name>
    <name type="common">Maize</name>
    <dbReference type="NCBI Taxonomy" id="4577"/>
    <lineage>
        <taxon>Eukaryota</taxon>
        <taxon>Viridiplantae</taxon>
        <taxon>Streptophyta</taxon>
        <taxon>Embryophyta</taxon>
        <taxon>Tracheophyta</taxon>
        <taxon>Spermatophyta</taxon>
        <taxon>Magnoliopsida</taxon>
        <taxon>Liliopsida</taxon>
        <taxon>Poales</taxon>
        <taxon>Poaceae</taxon>
        <taxon>PACMAD clade</taxon>
        <taxon>Panicoideae</taxon>
        <taxon>Andropogonodae</taxon>
        <taxon>Andropogoneae</taxon>
        <taxon>Tripsacinae</taxon>
        <taxon>Zea</taxon>
    </lineage>
</organism>
<comment type="caution">
    <text evidence="1">The sequence shown here is derived from an EMBL/GenBank/DDBJ whole genome shotgun (WGS) entry which is preliminary data.</text>
</comment>
<reference evidence="1" key="1">
    <citation type="journal article" date="2018" name="Nat. Genet.">
        <title>Extensive intraspecific gene order and gene structural variations between Mo17 and other maize genomes.</title>
        <authorList>
            <person name="Sun S."/>
            <person name="Zhou Y."/>
            <person name="Chen J."/>
            <person name="Shi J."/>
            <person name="Zhao H."/>
            <person name="Zhao H."/>
            <person name="Song W."/>
            <person name="Zhang M."/>
            <person name="Cui Y."/>
            <person name="Dong X."/>
            <person name="Liu H."/>
            <person name="Ma X."/>
            <person name="Jiao Y."/>
            <person name="Wang B."/>
            <person name="Wei X."/>
            <person name="Stein J.C."/>
            <person name="Glaubitz J.C."/>
            <person name="Lu F."/>
            <person name="Yu G."/>
            <person name="Liang C."/>
            <person name="Fengler K."/>
            <person name="Li B."/>
            <person name="Rafalski A."/>
            <person name="Schnable P.S."/>
            <person name="Ware D.H."/>
            <person name="Buckler E.S."/>
            <person name="Lai J."/>
        </authorList>
    </citation>
    <scope>NUCLEOTIDE SEQUENCE [LARGE SCALE GENOMIC DNA]</scope>
    <source>
        <tissue evidence="1">Seedling</tissue>
    </source>
</reference>
<gene>
    <name evidence="1" type="ORF">Zm00014a_032142</name>
</gene>
<protein>
    <submittedName>
        <fullName evidence="1">Uncharacterized protein</fullName>
    </submittedName>
</protein>
<sequence length="20" mass="2395">AYRLLDYIVGETYFIKLLTC</sequence>